<dbReference type="Gene3D" id="1.10.10.10">
    <property type="entry name" value="Winged helix-like DNA-binding domain superfamily/Winged helix DNA-binding domain"/>
    <property type="match status" value="1"/>
</dbReference>
<dbReference type="InterPro" id="IPR050536">
    <property type="entry name" value="DtxR_MntR_Metal-Reg"/>
</dbReference>
<dbReference type="InterPro" id="IPR036388">
    <property type="entry name" value="WH-like_DNA-bd_sf"/>
</dbReference>
<dbReference type="Pfam" id="PF01325">
    <property type="entry name" value="Fe_dep_repress"/>
    <property type="match status" value="1"/>
</dbReference>
<comment type="subunit">
    <text evidence="3">Homodimer.</text>
</comment>
<evidence type="ECO:0000313" key="14">
    <source>
        <dbReference type="Proteomes" id="UP001229251"/>
    </source>
</evidence>
<evidence type="ECO:0000313" key="13">
    <source>
        <dbReference type="EMBL" id="MDK7186745.1"/>
    </source>
</evidence>
<sequence>MTPSKEDYLKAIYILKGDSQFISNKQIADHLRVSAASVTEMNTRLLEEKYLQHIPYKGVKLNPSGIEIARKVIRKHRLWEVFLYECLQYQWDEVHDEAEILEHVSSDKLIDRLDQFLKYPSHDPHGGKIPKSNTLKRNNKGIPLHEMPLLSKIIIDEVADDPELLKYLSHIGIELNQEYQISHIEEFDGSMTLTNGQDNDLIIGAKATEKIWVLNAKSVE</sequence>
<protein>
    <recommendedName>
        <fullName evidence="11">Manganese transport regulator</fullName>
    </recommendedName>
</protein>
<reference evidence="13" key="1">
    <citation type="submission" date="2023-05" db="EMBL/GenBank/DDBJ databases">
        <title>Cataloging the Phylogenetic Diversity of Human Bladder Bacteria.</title>
        <authorList>
            <person name="Du J."/>
        </authorList>
    </citation>
    <scope>NUCLEOTIDE SEQUENCE</scope>
    <source>
        <strain evidence="13">UMB1231</strain>
    </source>
</reference>
<evidence type="ECO:0000256" key="7">
    <source>
        <dbReference type="ARBA" id="ARBA00023125"/>
    </source>
</evidence>
<dbReference type="GO" id="GO:0046983">
    <property type="term" value="F:protein dimerization activity"/>
    <property type="evidence" value="ECO:0007669"/>
    <property type="project" value="InterPro"/>
</dbReference>
<dbReference type="PROSITE" id="PS50944">
    <property type="entry name" value="HTH_DTXR"/>
    <property type="match status" value="1"/>
</dbReference>
<dbReference type="EMBL" id="JASOOE010000003">
    <property type="protein sequence ID" value="MDK7186745.1"/>
    <property type="molecule type" value="Genomic_DNA"/>
</dbReference>
<dbReference type="InterPro" id="IPR036390">
    <property type="entry name" value="WH_DNA-bd_sf"/>
</dbReference>
<dbReference type="InterPro" id="IPR036421">
    <property type="entry name" value="Fe_dep_repressor_sf"/>
</dbReference>
<dbReference type="SUPFAM" id="SSF47979">
    <property type="entry name" value="Iron-dependent repressor protein, dimerization domain"/>
    <property type="match status" value="1"/>
</dbReference>
<dbReference type="RefSeq" id="WP_285065383.1">
    <property type="nucleotide sequence ID" value="NZ_JASOOE010000003.1"/>
</dbReference>
<dbReference type="SMART" id="SM00529">
    <property type="entry name" value="HTH_DTXR"/>
    <property type="match status" value="1"/>
</dbReference>
<dbReference type="GO" id="GO:0003700">
    <property type="term" value="F:DNA-binding transcription factor activity"/>
    <property type="evidence" value="ECO:0007669"/>
    <property type="project" value="InterPro"/>
</dbReference>
<keyword evidence="5" id="KW-0678">Repressor</keyword>
<dbReference type="InterPro" id="IPR038157">
    <property type="entry name" value="FeoA_core_dom"/>
</dbReference>
<evidence type="ECO:0000259" key="12">
    <source>
        <dbReference type="PROSITE" id="PS50944"/>
    </source>
</evidence>
<dbReference type="Gene3D" id="2.30.30.90">
    <property type="match status" value="1"/>
</dbReference>
<evidence type="ECO:0000256" key="6">
    <source>
        <dbReference type="ARBA" id="ARBA00023015"/>
    </source>
</evidence>
<evidence type="ECO:0000256" key="5">
    <source>
        <dbReference type="ARBA" id="ARBA00022491"/>
    </source>
</evidence>
<evidence type="ECO:0000256" key="10">
    <source>
        <dbReference type="ARBA" id="ARBA00023211"/>
    </source>
</evidence>
<dbReference type="PANTHER" id="PTHR33238:SF11">
    <property type="entry name" value="TRANSCRIPTIONAL REGULATOR MNTR"/>
    <property type="match status" value="1"/>
</dbReference>
<evidence type="ECO:0000256" key="3">
    <source>
        <dbReference type="ARBA" id="ARBA00011738"/>
    </source>
</evidence>
<keyword evidence="6" id="KW-0805">Transcription regulation</keyword>
<comment type="subcellular location">
    <subcellularLocation>
        <location evidence="1">Cytoplasm</location>
    </subcellularLocation>
</comment>
<dbReference type="InterPro" id="IPR022689">
    <property type="entry name" value="Iron_dep_repressor"/>
</dbReference>
<dbReference type="AlphaFoldDB" id="A0AAJ1Q3E8"/>
<evidence type="ECO:0000256" key="8">
    <source>
        <dbReference type="ARBA" id="ARBA00023159"/>
    </source>
</evidence>
<feature type="domain" description="HTH dtxR-type" evidence="12">
    <location>
        <begin position="1"/>
        <end position="62"/>
    </location>
</feature>
<dbReference type="InterPro" id="IPR022687">
    <property type="entry name" value="HTH_DTXR"/>
</dbReference>
<name>A0AAJ1Q3E8_9LACT</name>
<dbReference type="Pfam" id="PF04023">
    <property type="entry name" value="FeoA"/>
    <property type="match status" value="1"/>
</dbReference>
<comment type="caution">
    <text evidence="13">The sequence shown here is derived from an EMBL/GenBank/DDBJ whole genome shotgun (WGS) entry which is preliminary data.</text>
</comment>
<dbReference type="InterPro" id="IPR001367">
    <property type="entry name" value="Fe_dep_repressor"/>
</dbReference>
<dbReference type="Proteomes" id="UP001229251">
    <property type="component" value="Unassembled WGS sequence"/>
</dbReference>
<keyword evidence="7" id="KW-0238">DNA-binding</keyword>
<dbReference type="SUPFAM" id="SSF46785">
    <property type="entry name" value="Winged helix' DNA-binding domain"/>
    <property type="match status" value="1"/>
</dbReference>
<keyword evidence="9" id="KW-0804">Transcription</keyword>
<evidence type="ECO:0000256" key="2">
    <source>
        <dbReference type="ARBA" id="ARBA00007871"/>
    </source>
</evidence>
<dbReference type="GO" id="GO:0046914">
    <property type="term" value="F:transition metal ion binding"/>
    <property type="evidence" value="ECO:0007669"/>
    <property type="project" value="InterPro"/>
</dbReference>
<comment type="similarity">
    <text evidence="2">Belongs to the DtxR/MntR family.</text>
</comment>
<keyword evidence="10" id="KW-0464">Manganese</keyword>
<proteinExistence type="inferred from homology"/>
<organism evidence="13 14">
    <name type="scientific">Facklamia hominis</name>
    <dbReference type="NCBI Taxonomy" id="178214"/>
    <lineage>
        <taxon>Bacteria</taxon>
        <taxon>Bacillati</taxon>
        <taxon>Bacillota</taxon>
        <taxon>Bacilli</taxon>
        <taxon>Lactobacillales</taxon>
        <taxon>Aerococcaceae</taxon>
        <taxon>Facklamia</taxon>
    </lineage>
</organism>
<dbReference type="GO" id="GO:0003677">
    <property type="term" value="F:DNA binding"/>
    <property type="evidence" value="ECO:0007669"/>
    <property type="project" value="UniProtKB-KW"/>
</dbReference>
<evidence type="ECO:0000256" key="11">
    <source>
        <dbReference type="ARBA" id="ARBA00032593"/>
    </source>
</evidence>
<dbReference type="InterPro" id="IPR007167">
    <property type="entry name" value="Fe-transptr_FeoA-like"/>
</dbReference>
<evidence type="ECO:0000256" key="4">
    <source>
        <dbReference type="ARBA" id="ARBA00022490"/>
    </source>
</evidence>
<accession>A0AAJ1Q3E8</accession>
<dbReference type="GO" id="GO:0005737">
    <property type="term" value="C:cytoplasm"/>
    <property type="evidence" value="ECO:0007669"/>
    <property type="project" value="UniProtKB-SubCell"/>
</dbReference>
<keyword evidence="4" id="KW-0963">Cytoplasm</keyword>
<gene>
    <name evidence="13" type="ORF">QP433_02000</name>
</gene>
<dbReference type="Pfam" id="PF02742">
    <property type="entry name" value="Fe_dep_repr_C"/>
    <property type="match status" value="1"/>
</dbReference>
<dbReference type="FunFam" id="1.10.60.10:FF:000004">
    <property type="entry name" value="DtxR family transcriptional regulator"/>
    <property type="match status" value="1"/>
</dbReference>
<keyword evidence="8" id="KW-0010">Activator</keyword>
<dbReference type="Gene3D" id="1.10.60.10">
    <property type="entry name" value="Iron dependent repressor, metal binding and dimerisation domain"/>
    <property type="match status" value="1"/>
</dbReference>
<dbReference type="PANTHER" id="PTHR33238">
    <property type="entry name" value="IRON (METAL) DEPENDENT REPRESSOR, DTXR FAMILY"/>
    <property type="match status" value="1"/>
</dbReference>
<evidence type="ECO:0000256" key="1">
    <source>
        <dbReference type="ARBA" id="ARBA00004496"/>
    </source>
</evidence>
<evidence type="ECO:0000256" key="9">
    <source>
        <dbReference type="ARBA" id="ARBA00023163"/>
    </source>
</evidence>